<reference evidence="2 3" key="1">
    <citation type="submission" date="2016-06" db="EMBL/GenBank/DDBJ databases">
        <authorList>
            <person name="Kjaerup R.B."/>
            <person name="Dalgaard T.S."/>
            <person name="Juul-Madsen H.R."/>
        </authorList>
    </citation>
    <scope>NUCLEOTIDE SEQUENCE [LARGE SCALE GENOMIC DNA]</scope>
</reference>
<dbReference type="Proteomes" id="UP000215127">
    <property type="component" value="Chromosome 12"/>
</dbReference>
<keyword evidence="1" id="KW-0472">Membrane</keyword>
<feature type="transmembrane region" description="Helical" evidence="1">
    <location>
        <begin position="75"/>
        <end position="93"/>
    </location>
</feature>
<keyword evidence="3" id="KW-1185">Reference proteome</keyword>
<feature type="transmembrane region" description="Helical" evidence="1">
    <location>
        <begin position="99"/>
        <end position="123"/>
    </location>
</feature>
<protein>
    <submittedName>
        <fullName evidence="2">Uncharacterized protein</fullName>
    </submittedName>
</protein>
<dbReference type="STRING" id="1276538.A0A1X7S7A3"/>
<accession>A0A1X7S7A3</accession>
<gene>
    <name evidence="2" type="ORF">ZT3D7_G10731</name>
</gene>
<keyword evidence="1" id="KW-1133">Transmembrane helix</keyword>
<sequence length="749" mass="83205">MAPNPIMIPRKPVPRHGDDKKTKRTLGGMAVSALTTSLMILLFSSLAWARRWFWSGAAVESLLLIYGWETGQRILPYIPLWTVLSTLNVIYAVCSTSWLLHIFFSVACWPLLFITCLSQFPIVSDLARRTLRKTLREYPSHFIRDKIALFNLPALEIDTDVDGLMVIRAVTFSLSSLSLVAHGVEVGIKLANDIELAIYVDEVTVNFFRRIDIGDVYANVKGGNAEMTFGAMDDPVDDSMSETSIFIDDTPLLRAASIGAAGLRDRPKLRESLTGGVSYMADSSPQKGFEDVRTLSPDEELADKKYQELMTEIRTTSAIYQSRASVRQKAKTIDKGFTLDNEKDLRAAVCAELHAVPSISHPPKRSVKVTTLQTMSSESTRRFLHRLPFLLRALLSPLSYFHPIGIASINAAGSGHWVSALLQQKVFRRHTEHNMELRKLWRRLSAWLKDANFCFQLADIEALGQVPWSTSFDIVAFLKANEVVAYRTAPQSGTISPVVRLGGVDATFTIPSFLLPHHEHIIPPPPTAEDERQQAEDVAHADGLPKIVQAERSLESLKKDETSITMSVHGSLPASCDQSLLNFVASLVKATKIIELEKEIVEKDVDEVESPDTASEDASISPVDSVSETSHVSIKGMAGAKIFAKNIRNNLKDGLTREAIKDFARDLHSSTRDGMKRGLVTGLVNDRWIAKIVGRTAAMLQKAQGDVGCCLKTEELYFFLSGDLYYPRCHCCVRSEEARKWFARASVAR</sequence>
<name>A0A1X7S7A3_ZYMT9</name>
<organism evidence="2 3">
    <name type="scientific">Zymoseptoria tritici (strain ST99CH_3D7)</name>
    <dbReference type="NCBI Taxonomy" id="1276538"/>
    <lineage>
        <taxon>Eukaryota</taxon>
        <taxon>Fungi</taxon>
        <taxon>Dikarya</taxon>
        <taxon>Ascomycota</taxon>
        <taxon>Pezizomycotina</taxon>
        <taxon>Dothideomycetes</taxon>
        <taxon>Dothideomycetidae</taxon>
        <taxon>Mycosphaerellales</taxon>
        <taxon>Mycosphaerellaceae</taxon>
        <taxon>Zymoseptoria</taxon>
    </lineage>
</organism>
<proteinExistence type="predicted"/>
<dbReference type="EMBL" id="LT853703">
    <property type="protein sequence ID" value="SMQ55576.1"/>
    <property type="molecule type" value="Genomic_DNA"/>
</dbReference>
<keyword evidence="1" id="KW-0812">Transmembrane</keyword>
<evidence type="ECO:0000256" key="1">
    <source>
        <dbReference type="SAM" id="Phobius"/>
    </source>
</evidence>
<dbReference type="AlphaFoldDB" id="A0A1X7S7A3"/>
<evidence type="ECO:0000313" key="2">
    <source>
        <dbReference type="EMBL" id="SMQ55576.1"/>
    </source>
</evidence>
<feature type="transmembrane region" description="Helical" evidence="1">
    <location>
        <begin position="25"/>
        <end position="46"/>
    </location>
</feature>
<evidence type="ECO:0000313" key="3">
    <source>
        <dbReference type="Proteomes" id="UP000215127"/>
    </source>
</evidence>